<dbReference type="OrthoDB" id="2019644at2759"/>
<proteinExistence type="predicted"/>
<dbReference type="EMBL" id="JH688012">
    <property type="protein sequence ID" value="EJD34071.1"/>
    <property type="molecule type" value="Genomic_DNA"/>
</dbReference>
<name>J0D5M0_AURST</name>
<accession>J0D5M0</accession>
<dbReference type="Proteomes" id="UP000006514">
    <property type="component" value="Unassembled WGS sequence"/>
</dbReference>
<reference evidence="2" key="1">
    <citation type="journal article" date="2012" name="Science">
        <title>The Paleozoic origin of enzymatic lignin decomposition reconstructed from 31 fungal genomes.</title>
        <authorList>
            <person name="Floudas D."/>
            <person name="Binder M."/>
            <person name="Riley R."/>
            <person name="Barry K."/>
            <person name="Blanchette R.A."/>
            <person name="Henrissat B."/>
            <person name="Martinez A.T."/>
            <person name="Otillar R."/>
            <person name="Spatafora J.W."/>
            <person name="Yadav J.S."/>
            <person name="Aerts A."/>
            <person name="Benoit I."/>
            <person name="Boyd A."/>
            <person name="Carlson A."/>
            <person name="Copeland A."/>
            <person name="Coutinho P.M."/>
            <person name="de Vries R.P."/>
            <person name="Ferreira P."/>
            <person name="Findley K."/>
            <person name="Foster B."/>
            <person name="Gaskell J."/>
            <person name="Glotzer D."/>
            <person name="Gorecki P."/>
            <person name="Heitman J."/>
            <person name="Hesse C."/>
            <person name="Hori C."/>
            <person name="Igarashi K."/>
            <person name="Jurgens J.A."/>
            <person name="Kallen N."/>
            <person name="Kersten P."/>
            <person name="Kohler A."/>
            <person name="Kuees U."/>
            <person name="Kumar T.K.A."/>
            <person name="Kuo A."/>
            <person name="LaButti K."/>
            <person name="Larrondo L.F."/>
            <person name="Lindquist E."/>
            <person name="Ling A."/>
            <person name="Lombard V."/>
            <person name="Lucas S."/>
            <person name="Lundell T."/>
            <person name="Martin R."/>
            <person name="McLaughlin D.J."/>
            <person name="Morgenstern I."/>
            <person name="Morin E."/>
            <person name="Murat C."/>
            <person name="Nagy L.G."/>
            <person name="Nolan M."/>
            <person name="Ohm R.A."/>
            <person name="Patyshakuliyeva A."/>
            <person name="Rokas A."/>
            <person name="Ruiz-Duenas F.J."/>
            <person name="Sabat G."/>
            <person name="Salamov A."/>
            <person name="Samejima M."/>
            <person name="Schmutz J."/>
            <person name="Slot J.C."/>
            <person name="St John F."/>
            <person name="Stenlid J."/>
            <person name="Sun H."/>
            <person name="Sun S."/>
            <person name="Syed K."/>
            <person name="Tsang A."/>
            <person name="Wiebenga A."/>
            <person name="Young D."/>
            <person name="Pisabarro A."/>
            <person name="Eastwood D.C."/>
            <person name="Martin F."/>
            <person name="Cullen D."/>
            <person name="Grigoriev I.V."/>
            <person name="Hibbett D.S."/>
        </authorList>
    </citation>
    <scope>NUCLEOTIDE SEQUENCE [LARGE SCALE GENOMIC DNA]</scope>
    <source>
        <strain evidence="2">TFB10046</strain>
    </source>
</reference>
<keyword evidence="2" id="KW-1185">Reference proteome</keyword>
<dbReference type="InParanoid" id="J0D5M0"/>
<evidence type="ECO:0000313" key="1">
    <source>
        <dbReference type="EMBL" id="EJD34071.1"/>
    </source>
</evidence>
<sequence length="141" mass="15888">MESGIAELYDVLHVRSHADHVGQYDVYRILESNRARLLAVFDVGARNGAVHREVESGTWPDALQFACDLCHPSFAGKIEYNGERLLLNAEIQRAALALSEQLNVSEVYCARLLKDVEATHPNATLNVRIERAIVQFHSIRY</sequence>
<protein>
    <submittedName>
        <fullName evidence="1">Uncharacterized protein</fullName>
    </submittedName>
</protein>
<evidence type="ECO:0000313" key="2">
    <source>
        <dbReference type="Proteomes" id="UP000006514"/>
    </source>
</evidence>
<dbReference type="AlphaFoldDB" id="J0D5M0"/>
<organism evidence="1 2">
    <name type="scientific">Auricularia subglabra (strain TFB-10046 / SS5)</name>
    <name type="common">White-rot fungus</name>
    <name type="synonym">Auricularia delicata (strain TFB10046)</name>
    <dbReference type="NCBI Taxonomy" id="717982"/>
    <lineage>
        <taxon>Eukaryota</taxon>
        <taxon>Fungi</taxon>
        <taxon>Dikarya</taxon>
        <taxon>Basidiomycota</taxon>
        <taxon>Agaricomycotina</taxon>
        <taxon>Agaricomycetes</taxon>
        <taxon>Auriculariales</taxon>
        <taxon>Auriculariaceae</taxon>
        <taxon>Auricularia</taxon>
    </lineage>
</organism>
<dbReference type="KEGG" id="adl:AURDEDRAFT_176877"/>
<gene>
    <name evidence="1" type="ORF">AURDEDRAFT_176877</name>
</gene>